<name>A0ABM8XUB1_9BURK</name>
<accession>A0ABM8XUB1</accession>
<evidence type="ECO:0000313" key="8">
    <source>
        <dbReference type="Proteomes" id="UP000701702"/>
    </source>
</evidence>
<feature type="coiled-coil region" evidence="3">
    <location>
        <begin position="231"/>
        <end position="265"/>
    </location>
</feature>
<keyword evidence="4" id="KW-1133">Transmembrane helix</keyword>
<comment type="caution">
    <text evidence="7">The sequence shown here is derived from an EMBL/GenBank/DDBJ whole genome shotgun (WGS) entry which is preliminary data.</text>
</comment>
<evidence type="ECO:0000259" key="6">
    <source>
        <dbReference type="Pfam" id="PF25954"/>
    </source>
</evidence>
<dbReference type="InterPro" id="IPR050465">
    <property type="entry name" value="UPF0194_transport"/>
</dbReference>
<organism evidence="7 8">
    <name type="scientific">Cupriavidus pinatubonensis</name>
    <dbReference type="NCBI Taxonomy" id="248026"/>
    <lineage>
        <taxon>Bacteria</taxon>
        <taxon>Pseudomonadati</taxon>
        <taxon>Pseudomonadota</taxon>
        <taxon>Betaproteobacteria</taxon>
        <taxon>Burkholderiales</taxon>
        <taxon>Burkholderiaceae</taxon>
        <taxon>Cupriavidus</taxon>
    </lineage>
</organism>
<dbReference type="Gene3D" id="2.40.50.100">
    <property type="match status" value="1"/>
</dbReference>
<dbReference type="InterPro" id="IPR058625">
    <property type="entry name" value="MdtA-like_BSH"/>
</dbReference>
<evidence type="ECO:0000259" key="5">
    <source>
        <dbReference type="Pfam" id="PF25917"/>
    </source>
</evidence>
<reference evidence="7 8" key="1">
    <citation type="submission" date="2021-08" db="EMBL/GenBank/DDBJ databases">
        <authorList>
            <person name="Peeters C."/>
        </authorList>
    </citation>
    <scope>NUCLEOTIDE SEQUENCE [LARGE SCALE GENOMIC DNA]</scope>
    <source>
        <strain evidence="7 8">LMG 23994</strain>
    </source>
</reference>
<dbReference type="EMBL" id="CAJZAF010000036">
    <property type="protein sequence ID" value="CAG9183945.1"/>
    <property type="molecule type" value="Genomic_DNA"/>
</dbReference>
<evidence type="ECO:0008006" key="9">
    <source>
        <dbReference type="Google" id="ProtNLM"/>
    </source>
</evidence>
<keyword evidence="4" id="KW-0812">Transmembrane</keyword>
<feature type="domain" description="CusB-like beta-barrel" evidence="6">
    <location>
        <begin position="300"/>
        <end position="383"/>
    </location>
</feature>
<dbReference type="PANTHER" id="PTHR32347">
    <property type="entry name" value="EFFLUX SYSTEM COMPONENT YKNX-RELATED"/>
    <property type="match status" value="1"/>
</dbReference>
<evidence type="ECO:0000256" key="4">
    <source>
        <dbReference type="SAM" id="Phobius"/>
    </source>
</evidence>
<dbReference type="Pfam" id="PF25917">
    <property type="entry name" value="BSH_RND"/>
    <property type="match status" value="1"/>
</dbReference>
<dbReference type="RefSeq" id="WP_224007941.1">
    <property type="nucleotide sequence ID" value="NZ_CAJZAF010000036.1"/>
</dbReference>
<dbReference type="InterPro" id="IPR058792">
    <property type="entry name" value="Beta-barrel_RND_2"/>
</dbReference>
<comment type="subcellular location">
    <subcellularLocation>
        <location evidence="1">Cell envelope</location>
    </subcellularLocation>
</comment>
<sequence length="390" mass="42110">MERTTLRYGVALTAAAAAVGIGTAIYLTQRPGQPEGVLEGNGQVRGTEITVSAKIGGVADVVLLREGQQVKIGDLIAAISSRELEARRDQARAQAAGAQNLVAELEAQLKVLDITEEQAKVGAHVAAGAVTHEIHRVSESLARANAEIAAAEAQFNQDRNAYERFEKLLAQGFISKNYFDELTARRRASEARLTAARQSRAEAQAALEKARSGSGEVLIKEKDVQRVAAERERIKAARETASLQAEAAKARVAELEAQLADTRIVAPANATVMAKLVEPGELIAAGRPLATLVNLDDLFVRVYVPEREVGRIRLGNPARIAVDAFRNRTFSGKVMEVAQQAEFTPKDVHMKDERQKLVFGVKVSINNPDGLLKPGMFADVTIKVDPDVAW</sequence>
<dbReference type="Proteomes" id="UP000701702">
    <property type="component" value="Unassembled WGS sequence"/>
</dbReference>
<dbReference type="PRINTS" id="PR01490">
    <property type="entry name" value="RTXTOXIND"/>
</dbReference>
<feature type="coiled-coil region" evidence="3">
    <location>
        <begin position="81"/>
        <end position="168"/>
    </location>
</feature>
<dbReference type="SUPFAM" id="SSF111369">
    <property type="entry name" value="HlyD-like secretion proteins"/>
    <property type="match status" value="3"/>
</dbReference>
<dbReference type="Gene3D" id="2.40.30.170">
    <property type="match status" value="1"/>
</dbReference>
<evidence type="ECO:0000256" key="3">
    <source>
        <dbReference type="SAM" id="Coils"/>
    </source>
</evidence>
<protein>
    <recommendedName>
        <fullName evidence="9">Secretion protein HlyD</fullName>
    </recommendedName>
</protein>
<feature type="transmembrane region" description="Helical" evidence="4">
    <location>
        <begin position="6"/>
        <end position="27"/>
    </location>
</feature>
<keyword evidence="4" id="KW-0472">Membrane</keyword>
<dbReference type="PANTHER" id="PTHR32347:SF23">
    <property type="entry name" value="BLL5650 PROTEIN"/>
    <property type="match status" value="1"/>
</dbReference>
<evidence type="ECO:0000313" key="7">
    <source>
        <dbReference type="EMBL" id="CAG9183945.1"/>
    </source>
</evidence>
<evidence type="ECO:0000256" key="2">
    <source>
        <dbReference type="ARBA" id="ARBA00023054"/>
    </source>
</evidence>
<dbReference type="Pfam" id="PF25954">
    <property type="entry name" value="Beta-barrel_RND_2"/>
    <property type="match status" value="1"/>
</dbReference>
<proteinExistence type="predicted"/>
<keyword evidence="8" id="KW-1185">Reference proteome</keyword>
<dbReference type="Gene3D" id="1.10.287.470">
    <property type="entry name" value="Helix hairpin bin"/>
    <property type="match status" value="1"/>
</dbReference>
<gene>
    <name evidence="7" type="ORF">LMG23994_05270</name>
</gene>
<keyword evidence="2 3" id="KW-0175">Coiled coil</keyword>
<feature type="domain" description="Multidrug resistance protein MdtA-like barrel-sandwich hybrid" evidence="5">
    <location>
        <begin position="49"/>
        <end position="293"/>
    </location>
</feature>
<evidence type="ECO:0000256" key="1">
    <source>
        <dbReference type="ARBA" id="ARBA00004196"/>
    </source>
</evidence>